<protein>
    <submittedName>
        <fullName evidence="2">Uncharacterized protein</fullName>
    </submittedName>
</protein>
<evidence type="ECO:0000313" key="2">
    <source>
        <dbReference type="EMBL" id="CCX33764.1"/>
    </source>
</evidence>
<dbReference type="Proteomes" id="UP000018144">
    <property type="component" value="Unassembled WGS sequence"/>
</dbReference>
<dbReference type="AlphaFoldDB" id="U4LQB9"/>
<keyword evidence="3" id="KW-1185">Reference proteome</keyword>
<gene>
    <name evidence="2" type="ORF">PCON_01802</name>
</gene>
<dbReference type="EMBL" id="HF936182">
    <property type="protein sequence ID" value="CCX33764.1"/>
    <property type="molecule type" value="Genomic_DNA"/>
</dbReference>
<sequence>MSSRYSHQNRALVHHSANPSRTRRDDAAAYPPRKDALVVYGSGPVSSDREHKPSGRSRPRADDFFVQYPPAASDNGERSMMPYQGSGPIETVRASQAPRYQPHHRDDRYDVDDDDYEAPELYFGDKLMIPPTRTINKKEYGRHETLAPSVENRSSGWRRARPCSPHPGFVSHEMNGVARYDPNQHEQHEQRRSPSPEYRGYEEERQLDGRYDRNN</sequence>
<organism evidence="2 3">
    <name type="scientific">Pyronema omphalodes (strain CBS 100304)</name>
    <name type="common">Pyronema confluens</name>
    <dbReference type="NCBI Taxonomy" id="1076935"/>
    <lineage>
        <taxon>Eukaryota</taxon>
        <taxon>Fungi</taxon>
        <taxon>Dikarya</taxon>
        <taxon>Ascomycota</taxon>
        <taxon>Pezizomycotina</taxon>
        <taxon>Pezizomycetes</taxon>
        <taxon>Pezizales</taxon>
        <taxon>Pyronemataceae</taxon>
        <taxon>Pyronema</taxon>
    </lineage>
</organism>
<name>U4LQB9_PYROM</name>
<feature type="region of interest" description="Disordered" evidence="1">
    <location>
        <begin position="1"/>
        <end position="113"/>
    </location>
</feature>
<feature type="region of interest" description="Disordered" evidence="1">
    <location>
        <begin position="146"/>
        <end position="215"/>
    </location>
</feature>
<proteinExistence type="predicted"/>
<feature type="compositionally biased region" description="Basic and acidic residues" evidence="1">
    <location>
        <begin position="22"/>
        <end position="36"/>
    </location>
</feature>
<accession>U4LQB9</accession>
<evidence type="ECO:0000256" key="1">
    <source>
        <dbReference type="SAM" id="MobiDB-lite"/>
    </source>
</evidence>
<feature type="compositionally biased region" description="Basic and acidic residues" evidence="1">
    <location>
        <begin position="47"/>
        <end position="63"/>
    </location>
</feature>
<reference evidence="2 3" key="1">
    <citation type="journal article" date="2013" name="PLoS Genet.">
        <title>The genome and development-dependent transcriptomes of Pyronema confluens: a window into fungal evolution.</title>
        <authorList>
            <person name="Traeger S."/>
            <person name="Altegoer F."/>
            <person name="Freitag M."/>
            <person name="Gabaldon T."/>
            <person name="Kempken F."/>
            <person name="Kumar A."/>
            <person name="Marcet-Houben M."/>
            <person name="Poggeler S."/>
            <person name="Stajich J.E."/>
            <person name="Nowrousian M."/>
        </authorList>
    </citation>
    <scope>NUCLEOTIDE SEQUENCE [LARGE SCALE GENOMIC DNA]</scope>
    <source>
        <strain evidence="3">CBS 100304</strain>
        <tissue evidence="2">Vegetative mycelium</tissue>
    </source>
</reference>
<evidence type="ECO:0000313" key="3">
    <source>
        <dbReference type="Proteomes" id="UP000018144"/>
    </source>
</evidence>
<feature type="compositionally biased region" description="Basic and acidic residues" evidence="1">
    <location>
        <begin position="182"/>
        <end position="215"/>
    </location>
</feature>